<keyword evidence="1" id="KW-0812">Transmembrane</keyword>
<dbReference type="NCBIfam" id="NF045939">
    <property type="entry name" value="MHJ_0274_fam"/>
    <property type="match status" value="1"/>
</dbReference>
<keyword evidence="1" id="KW-0472">Membrane</keyword>
<reference evidence="2 3" key="1">
    <citation type="submission" date="2019-01" db="EMBL/GenBank/DDBJ databases">
        <authorList>
            <consortium name="Pathogen Informatics"/>
        </authorList>
    </citation>
    <scope>NUCLEOTIDE SEQUENCE [LARGE SCALE GENOMIC DNA]</scope>
    <source>
        <strain evidence="2 3">NCTC10122</strain>
    </source>
</reference>
<evidence type="ECO:0000256" key="1">
    <source>
        <dbReference type="SAM" id="Phobius"/>
    </source>
</evidence>
<feature type="transmembrane region" description="Helical" evidence="1">
    <location>
        <begin position="6"/>
        <end position="23"/>
    </location>
</feature>
<dbReference type="EMBL" id="LR214970">
    <property type="protein sequence ID" value="VEU60803.1"/>
    <property type="molecule type" value="Genomic_DNA"/>
</dbReference>
<sequence length="169" mass="20657">MWTWILFGIIVAALVIYFIYSFIKDKISKKRRKLKQIKLINKTEEYKKHIVLRLHFLIKHNQKLIDEFVPSIGEYKMNYIVDTARKYLIEKQKESDFKELIIDNIDAKDIFTNYTYLRDVRSTNWRNLKDVSEFINSRMFLIDEQVEKDNFELAQKEIEEFYNNEIQRT</sequence>
<keyword evidence="1" id="KW-1133">Transmembrane helix</keyword>
<dbReference type="RefSeq" id="WP_129687701.1">
    <property type="nucleotide sequence ID" value="NZ_LR214970.1"/>
</dbReference>
<gene>
    <name evidence="2" type="ORF">NCTC10122_00405</name>
</gene>
<dbReference type="Proteomes" id="UP000290942">
    <property type="component" value="Chromosome"/>
</dbReference>
<proteinExistence type="predicted"/>
<organism evidence="2 3">
    <name type="scientific">Mycoplasmopsis bovigenitalium</name>
    <dbReference type="NCBI Taxonomy" id="2112"/>
    <lineage>
        <taxon>Bacteria</taxon>
        <taxon>Bacillati</taxon>
        <taxon>Mycoplasmatota</taxon>
        <taxon>Mycoplasmoidales</taxon>
        <taxon>Metamycoplasmataceae</taxon>
        <taxon>Mycoplasmopsis</taxon>
    </lineage>
</organism>
<evidence type="ECO:0000313" key="2">
    <source>
        <dbReference type="EMBL" id="VEU60803.1"/>
    </source>
</evidence>
<evidence type="ECO:0000313" key="3">
    <source>
        <dbReference type="Proteomes" id="UP000290942"/>
    </source>
</evidence>
<name>A0A449A943_9BACT</name>
<protein>
    <submittedName>
        <fullName evidence="2">Uncharacterized protein</fullName>
    </submittedName>
</protein>
<dbReference type="AlphaFoldDB" id="A0A449A943"/>
<accession>A0A449A943</accession>